<comment type="caution">
    <text evidence="1">The sequence shown here is derived from an EMBL/GenBank/DDBJ whole genome shotgun (WGS) entry which is preliminary data.</text>
</comment>
<dbReference type="EMBL" id="BEGY01000023">
    <property type="protein sequence ID" value="GAX77262.1"/>
    <property type="molecule type" value="Genomic_DNA"/>
</dbReference>
<dbReference type="Proteomes" id="UP000232323">
    <property type="component" value="Unassembled WGS sequence"/>
</dbReference>
<accession>A0A250X2Y7</accession>
<protein>
    <submittedName>
        <fullName evidence="1">Uncharacterized protein</fullName>
    </submittedName>
</protein>
<reference evidence="1 2" key="1">
    <citation type="submission" date="2017-08" db="EMBL/GenBank/DDBJ databases">
        <title>Acidophilic green algal genome provides insights into adaptation to an acidic environment.</title>
        <authorList>
            <person name="Hirooka S."/>
            <person name="Hirose Y."/>
            <person name="Kanesaki Y."/>
            <person name="Higuchi S."/>
            <person name="Fujiwara T."/>
            <person name="Onuma R."/>
            <person name="Era A."/>
            <person name="Ohbayashi R."/>
            <person name="Uzuka A."/>
            <person name="Nozaki H."/>
            <person name="Yoshikawa H."/>
            <person name="Miyagishima S.Y."/>
        </authorList>
    </citation>
    <scope>NUCLEOTIDE SEQUENCE [LARGE SCALE GENOMIC DNA]</scope>
    <source>
        <strain evidence="1 2">NIES-2499</strain>
    </source>
</reference>
<sequence length="127" mass="14056">MRALNASKHTLCRKDLRINNVHHRKATHVVNSTGSKVLTSLVAVLISSTASINPGLAEELPNYKGVQIFNVSMEQDKDSRTVSESEARRAELMKSLNAKKGKSYEEMTKKKYTMRDMNSCPGGDCGN</sequence>
<evidence type="ECO:0000313" key="2">
    <source>
        <dbReference type="Proteomes" id="UP000232323"/>
    </source>
</evidence>
<organism evidence="1 2">
    <name type="scientific">Chlamydomonas eustigma</name>
    <dbReference type="NCBI Taxonomy" id="1157962"/>
    <lineage>
        <taxon>Eukaryota</taxon>
        <taxon>Viridiplantae</taxon>
        <taxon>Chlorophyta</taxon>
        <taxon>core chlorophytes</taxon>
        <taxon>Chlorophyceae</taxon>
        <taxon>CS clade</taxon>
        <taxon>Chlamydomonadales</taxon>
        <taxon>Chlamydomonadaceae</taxon>
        <taxon>Chlamydomonas</taxon>
    </lineage>
</organism>
<name>A0A250X2Y7_9CHLO</name>
<keyword evidence="2" id="KW-1185">Reference proteome</keyword>
<proteinExistence type="predicted"/>
<gene>
    <name evidence="1" type="ORF">CEUSTIGMA_g4708.t1</name>
</gene>
<evidence type="ECO:0000313" key="1">
    <source>
        <dbReference type="EMBL" id="GAX77262.1"/>
    </source>
</evidence>
<dbReference type="AlphaFoldDB" id="A0A250X2Y7"/>